<sequence length="63" mass="7027">MQSKFDHRSFKAFCGTLKEKRDGIAHGEEVLIQNVSDCIAWHDPAVELLDALVDTTMDVAVSH</sequence>
<reference evidence="2" key="1">
    <citation type="submission" date="2017-01" db="EMBL/GenBank/DDBJ databases">
        <authorList>
            <person name="Varghese N."/>
            <person name="Submissions S."/>
        </authorList>
    </citation>
    <scope>NUCLEOTIDE SEQUENCE [LARGE SCALE GENOMIC DNA]</scope>
    <source>
        <strain evidence="2">DSM 18714</strain>
    </source>
</reference>
<organism evidence="1 2">
    <name type="scientific">Phaeovulum vinaykumarii</name>
    <dbReference type="NCBI Taxonomy" id="407234"/>
    <lineage>
        <taxon>Bacteria</taxon>
        <taxon>Pseudomonadati</taxon>
        <taxon>Pseudomonadota</taxon>
        <taxon>Alphaproteobacteria</taxon>
        <taxon>Rhodobacterales</taxon>
        <taxon>Paracoccaceae</taxon>
        <taxon>Phaeovulum</taxon>
    </lineage>
</organism>
<accession>A0A1N7KPD8</accession>
<dbReference type="AlphaFoldDB" id="A0A1N7KPD8"/>
<keyword evidence="2" id="KW-1185">Reference proteome</keyword>
<proteinExistence type="predicted"/>
<evidence type="ECO:0000313" key="2">
    <source>
        <dbReference type="Proteomes" id="UP000186098"/>
    </source>
</evidence>
<dbReference type="EMBL" id="FTOM01000002">
    <property type="protein sequence ID" value="SIS63411.1"/>
    <property type="molecule type" value="Genomic_DNA"/>
</dbReference>
<name>A0A1N7KPD8_9RHOB</name>
<dbReference type="Proteomes" id="UP000186098">
    <property type="component" value="Unassembled WGS sequence"/>
</dbReference>
<evidence type="ECO:0008006" key="3">
    <source>
        <dbReference type="Google" id="ProtNLM"/>
    </source>
</evidence>
<gene>
    <name evidence="1" type="ORF">SAMN05421795_10211</name>
</gene>
<protein>
    <recommendedName>
        <fullName evidence="3">RiboL-PSP-HEPN domain-containing protein</fullName>
    </recommendedName>
</protein>
<evidence type="ECO:0000313" key="1">
    <source>
        <dbReference type="EMBL" id="SIS63411.1"/>
    </source>
</evidence>